<gene>
    <name evidence="1" type="ORF">AMAG_18844</name>
</gene>
<accession>A0A0L0SIX1</accession>
<name>A0A0L0SIX1_ALLM3</name>
<dbReference type="AlphaFoldDB" id="A0A0L0SIX1"/>
<dbReference type="VEuPathDB" id="FungiDB:AMAG_18844"/>
<evidence type="ECO:0000313" key="2">
    <source>
        <dbReference type="Proteomes" id="UP000054350"/>
    </source>
</evidence>
<evidence type="ECO:0000313" key="1">
    <source>
        <dbReference type="EMBL" id="KNE62305.1"/>
    </source>
</evidence>
<dbReference type="Proteomes" id="UP000054350">
    <property type="component" value="Unassembled WGS sequence"/>
</dbReference>
<protein>
    <submittedName>
        <fullName evidence="1">Uncharacterized protein</fullName>
    </submittedName>
</protein>
<dbReference type="OrthoDB" id="15108at2759"/>
<reference evidence="1 2" key="1">
    <citation type="submission" date="2009-11" db="EMBL/GenBank/DDBJ databases">
        <title>Annotation of Allomyces macrogynus ATCC 38327.</title>
        <authorList>
            <consortium name="The Broad Institute Genome Sequencing Platform"/>
            <person name="Russ C."/>
            <person name="Cuomo C."/>
            <person name="Burger G."/>
            <person name="Gray M.W."/>
            <person name="Holland P.W.H."/>
            <person name="King N."/>
            <person name="Lang F.B.F."/>
            <person name="Roger A.J."/>
            <person name="Ruiz-Trillo I."/>
            <person name="Young S.K."/>
            <person name="Zeng Q."/>
            <person name="Gargeya S."/>
            <person name="Fitzgerald M."/>
            <person name="Haas B."/>
            <person name="Abouelleil A."/>
            <person name="Alvarado L."/>
            <person name="Arachchi H.M."/>
            <person name="Berlin A."/>
            <person name="Chapman S.B."/>
            <person name="Gearin G."/>
            <person name="Goldberg J."/>
            <person name="Griggs A."/>
            <person name="Gujja S."/>
            <person name="Hansen M."/>
            <person name="Heiman D."/>
            <person name="Howarth C."/>
            <person name="Larimer J."/>
            <person name="Lui A."/>
            <person name="MacDonald P.J.P."/>
            <person name="McCowen C."/>
            <person name="Montmayeur A."/>
            <person name="Murphy C."/>
            <person name="Neiman D."/>
            <person name="Pearson M."/>
            <person name="Priest M."/>
            <person name="Roberts A."/>
            <person name="Saif S."/>
            <person name="Shea T."/>
            <person name="Sisk P."/>
            <person name="Stolte C."/>
            <person name="Sykes S."/>
            <person name="Wortman J."/>
            <person name="Nusbaum C."/>
            <person name="Birren B."/>
        </authorList>
    </citation>
    <scope>NUCLEOTIDE SEQUENCE [LARGE SCALE GENOMIC DNA]</scope>
    <source>
        <strain evidence="1 2">ATCC 38327</strain>
    </source>
</reference>
<reference evidence="2" key="2">
    <citation type="submission" date="2009-11" db="EMBL/GenBank/DDBJ databases">
        <title>The Genome Sequence of Allomyces macrogynus strain ATCC 38327.</title>
        <authorList>
            <consortium name="The Broad Institute Genome Sequencing Platform"/>
            <person name="Russ C."/>
            <person name="Cuomo C."/>
            <person name="Shea T."/>
            <person name="Young S.K."/>
            <person name="Zeng Q."/>
            <person name="Koehrsen M."/>
            <person name="Haas B."/>
            <person name="Borodovsky M."/>
            <person name="Guigo R."/>
            <person name="Alvarado L."/>
            <person name="Berlin A."/>
            <person name="Borenstein D."/>
            <person name="Chen Z."/>
            <person name="Engels R."/>
            <person name="Freedman E."/>
            <person name="Gellesch M."/>
            <person name="Goldberg J."/>
            <person name="Griggs A."/>
            <person name="Gujja S."/>
            <person name="Heiman D."/>
            <person name="Hepburn T."/>
            <person name="Howarth C."/>
            <person name="Jen D."/>
            <person name="Larson L."/>
            <person name="Lewis B."/>
            <person name="Mehta T."/>
            <person name="Park D."/>
            <person name="Pearson M."/>
            <person name="Roberts A."/>
            <person name="Saif S."/>
            <person name="Shenoy N."/>
            <person name="Sisk P."/>
            <person name="Stolte C."/>
            <person name="Sykes S."/>
            <person name="Walk T."/>
            <person name="White J."/>
            <person name="Yandava C."/>
            <person name="Burger G."/>
            <person name="Gray M.W."/>
            <person name="Holland P.W.H."/>
            <person name="King N."/>
            <person name="Lang F.B.F."/>
            <person name="Roger A.J."/>
            <person name="Ruiz-Trillo I."/>
            <person name="Lander E."/>
            <person name="Nusbaum C."/>
        </authorList>
    </citation>
    <scope>NUCLEOTIDE SEQUENCE [LARGE SCALE GENOMIC DNA]</scope>
    <source>
        <strain evidence="2">ATCC 38327</strain>
    </source>
</reference>
<dbReference type="EMBL" id="GG745340">
    <property type="protein sequence ID" value="KNE62305.1"/>
    <property type="molecule type" value="Genomic_DNA"/>
</dbReference>
<proteinExistence type="predicted"/>
<sequence>MAAKGRTGVLTDNSVEAWNLMRENTHQHWKFTGRTLRIGAVLLVAVPYTLYQAACYGQKRWDQRYPPKAE</sequence>
<organism evidence="1 2">
    <name type="scientific">Allomyces macrogynus (strain ATCC 38327)</name>
    <name type="common">Allomyces javanicus var. macrogynus</name>
    <dbReference type="NCBI Taxonomy" id="578462"/>
    <lineage>
        <taxon>Eukaryota</taxon>
        <taxon>Fungi</taxon>
        <taxon>Fungi incertae sedis</taxon>
        <taxon>Blastocladiomycota</taxon>
        <taxon>Blastocladiomycetes</taxon>
        <taxon>Blastocladiales</taxon>
        <taxon>Blastocladiaceae</taxon>
        <taxon>Allomyces</taxon>
    </lineage>
</organism>
<keyword evidence="2" id="KW-1185">Reference proteome</keyword>